<reference evidence="2" key="1">
    <citation type="submission" date="2017-12" db="EMBL/GenBank/DDBJ databases">
        <title>Sequencing the genomes of 1000 Actinobacteria strains.</title>
        <authorList>
            <person name="Klenk H.-P."/>
        </authorList>
    </citation>
    <scope>NUCLEOTIDE SEQUENCE [LARGE SCALE GENOMIC DNA]</scope>
    <source>
        <strain evidence="2">DSM 44228</strain>
    </source>
</reference>
<feature type="signal peptide" evidence="1">
    <location>
        <begin position="1"/>
        <end position="19"/>
    </location>
</feature>
<proteinExistence type="predicted"/>
<dbReference type="Proteomes" id="UP000233786">
    <property type="component" value="Unassembled WGS sequence"/>
</dbReference>
<dbReference type="STRING" id="994479.GCA_000194155_08058"/>
<feature type="chain" id="PRO_5039256621" evidence="1">
    <location>
        <begin position="20"/>
        <end position="307"/>
    </location>
</feature>
<keyword evidence="1" id="KW-0732">Signal</keyword>
<protein>
    <submittedName>
        <fullName evidence="2">SurA-like protein</fullName>
    </submittedName>
</protein>
<dbReference type="AlphaFoldDB" id="A0A2N3XU71"/>
<accession>A0A2N3XU71</accession>
<sequence length="307" mass="32317">MPRHGRLLASIAAAGLLLAGCGSGPSQVGAAAIVGDNRIPVSDVQSWFGEVLAKEPGLKPQLQQQGNLDELGRQLAAQLVRQELVEQAARDERLTVTDQQVADLINRMGGPAAATSGKIYTPQNLREVARTQLLATELGRKYFDRLDITFDYSQATTRGEAEEKAKRMAQGPAEAAAVVTADAKAGVPAALDQKLRATDSPQLAATTPLFGAQPGTVLAFEPETNSGQWLIARIKERRADAPPAVPAGGADDQTLQGVGMHLLGITADRVGVRLSPRYGVWDRVNLVAVPSEGETTGFRMSAPAAAG</sequence>
<evidence type="ECO:0000313" key="3">
    <source>
        <dbReference type="Proteomes" id="UP000233786"/>
    </source>
</evidence>
<dbReference type="RefSeq" id="WP_010316302.1">
    <property type="nucleotide sequence ID" value="NZ_CP061007.1"/>
</dbReference>
<dbReference type="OrthoDB" id="5175106at2"/>
<dbReference type="PROSITE" id="PS51257">
    <property type="entry name" value="PROKAR_LIPOPROTEIN"/>
    <property type="match status" value="1"/>
</dbReference>
<comment type="caution">
    <text evidence="2">The sequence shown here is derived from an EMBL/GenBank/DDBJ whole genome shotgun (WGS) entry which is preliminary data.</text>
</comment>
<gene>
    <name evidence="2" type="ORF">A8926_1828</name>
</gene>
<evidence type="ECO:0000256" key="1">
    <source>
        <dbReference type="SAM" id="SignalP"/>
    </source>
</evidence>
<name>A0A2N3XU71_SACSN</name>
<dbReference type="Gene3D" id="1.10.4030.10">
    <property type="entry name" value="Porin chaperone SurA, peptide-binding domain"/>
    <property type="match status" value="1"/>
</dbReference>
<dbReference type="SUPFAM" id="SSF109998">
    <property type="entry name" value="Triger factor/SurA peptide-binding domain-like"/>
    <property type="match status" value="1"/>
</dbReference>
<dbReference type="Pfam" id="PF13624">
    <property type="entry name" value="SurA_N_3"/>
    <property type="match status" value="1"/>
</dbReference>
<evidence type="ECO:0000313" key="2">
    <source>
        <dbReference type="EMBL" id="PKW14227.1"/>
    </source>
</evidence>
<keyword evidence="3" id="KW-1185">Reference proteome</keyword>
<dbReference type="EMBL" id="PJNB01000001">
    <property type="protein sequence ID" value="PKW14227.1"/>
    <property type="molecule type" value="Genomic_DNA"/>
</dbReference>
<organism evidence="2 3">
    <name type="scientific">Saccharopolyspora spinosa</name>
    <dbReference type="NCBI Taxonomy" id="60894"/>
    <lineage>
        <taxon>Bacteria</taxon>
        <taxon>Bacillati</taxon>
        <taxon>Actinomycetota</taxon>
        <taxon>Actinomycetes</taxon>
        <taxon>Pseudonocardiales</taxon>
        <taxon>Pseudonocardiaceae</taxon>
        <taxon>Saccharopolyspora</taxon>
    </lineage>
</organism>
<dbReference type="InterPro" id="IPR027304">
    <property type="entry name" value="Trigger_fact/SurA_dom_sf"/>
</dbReference>